<comment type="caution">
    <text evidence="1">The sequence shown here is derived from an EMBL/GenBank/DDBJ whole genome shotgun (WGS) entry which is preliminary data.</text>
</comment>
<evidence type="ECO:0000313" key="2">
    <source>
        <dbReference type="Proteomes" id="UP001174934"/>
    </source>
</evidence>
<reference evidence="1" key="1">
    <citation type="submission" date="2023-06" db="EMBL/GenBank/DDBJ databases">
        <title>Genome-scale phylogeny and comparative genomics of the fungal order Sordariales.</title>
        <authorList>
            <consortium name="Lawrence Berkeley National Laboratory"/>
            <person name="Hensen N."/>
            <person name="Bonometti L."/>
            <person name="Westerberg I."/>
            <person name="Brannstrom I.O."/>
            <person name="Guillou S."/>
            <person name="Cros-Aarteil S."/>
            <person name="Calhoun S."/>
            <person name="Haridas S."/>
            <person name="Kuo A."/>
            <person name="Mondo S."/>
            <person name="Pangilinan J."/>
            <person name="Riley R."/>
            <person name="LaButti K."/>
            <person name="Andreopoulos B."/>
            <person name="Lipzen A."/>
            <person name="Chen C."/>
            <person name="Yanf M."/>
            <person name="Daum C."/>
            <person name="Ng V."/>
            <person name="Clum A."/>
            <person name="Steindorff A."/>
            <person name="Ohm R."/>
            <person name="Martin F."/>
            <person name="Silar P."/>
            <person name="Natvig D."/>
            <person name="Lalanne C."/>
            <person name="Gautier V."/>
            <person name="Ament-velasquez S.L."/>
            <person name="Kruys A."/>
            <person name="Hutchinson M.I."/>
            <person name="Powell A.J."/>
            <person name="Barry K."/>
            <person name="Miller A.N."/>
            <person name="Grigoriev I.V."/>
            <person name="Debuchy R."/>
            <person name="Gladieux P."/>
            <person name="Thoren M.H."/>
            <person name="Johannesson H."/>
        </authorList>
    </citation>
    <scope>NUCLEOTIDE SEQUENCE</scope>
    <source>
        <strain evidence="1">SMH3391-2</strain>
    </source>
</reference>
<gene>
    <name evidence="1" type="ORF">B0T17DRAFT_358614</name>
</gene>
<protein>
    <submittedName>
        <fullName evidence="1">Uncharacterized protein</fullName>
    </submittedName>
</protein>
<keyword evidence="2" id="KW-1185">Reference proteome</keyword>
<dbReference type="AlphaFoldDB" id="A0AA40BW95"/>
<accession>A0AA40BW95</accession>
<dbReference type="Proteomes" id="UP001174934">
    <property type="component" value="Unassembled WGS sequence"/>
</dbReference>
<name>A0AA40BW95_9PEZI</name>
<evidence type="ECO:0000313" key="1">
    <source>
        <dbReference type="EMBL" id="KAK0615862.1"/>
    </source>
</evidence>
<organism evidence="1 2">
    <name type="scientific">Bombardia bombarda</name>
    <dbReference type="NCBI Taxonomy" id="252184"/>
    <lineage>
        <taxon>Eukaryota</taxon>
        <taxon>Fungi</taxon>
        <taxon>Dikarya</taxon>
        <taxon>Ascomycota</taxon>
        <taxon>Pezizomycotina</taxon>
        <taxon>Sordariomycetes</taxon>
        <taxon>Sordariomycetidae</taxon>
        <taxon>Sordariales</taxon>
        <taxon>Lasiosphaeriaceae</taxon>
        <taxon>Bombardia</taxon>
    </lineage>
</organism>
<sequence length="209" mass="22520">MSTAGSTIFLTFDLILPAISKRTRPLKEVLLTALQLIDDIDRHHRWSLVDQIHHSHAQRQHSVAQPPLSTPSYVVASVSKGSKFVCLPCLRRFPIVPPLSHVPQSFTPLTSPVEVLVQASLPSHVAILMTTSSADSPVPPSTNGGMAASVASSRLMGEALFDRVKSYQGGVVVESSPFTMPYPSISLASPISLTLLNIDMRPSALGCWC</sequence>
<dbReference type="EMBL" id="JAULSR010000006">
    <property type="protein sequence ID" value="KAK0615862.1"/>
    <property type="molecule type" value="Genomic_DNA"/>
</dbReference>
<proteinExistence type="predicted"/>